<sequence>MRTEEAARQDTTELNGLPKKTGRRPESEATRETLSGDELPKRVVELEQVQGNEKRAKQNNKGLSNVQQDLCSATLGLRLMMKLMRSVSEIRPMVHRLPSGDFDGSNHCQKTKSMQVSRSLWTSEMSRQ</sequence>
<feature type="compositionally biased region" description="Polar residues" evidence="1">
    <location>
        <begin position="106"/>
        <end position="128"/>
    </location>
</feature>
<reference evidence="4" key="1">
    <citation type="journal article" date="2009" name="Stand. Genomic Sci.">
        <title>Complete genome sequence of Halogeometricum borinquense type strain (PR3).</title>
        <authorList>
            <person name="Malfatti S."/>
            <person name="Tindall B.J."/>
            <person name="Schneider S."/>
            <person name="Fahnrich R."/>
            <person name="Lapidus A."/>
            <person name="Labuttii K."/>
            <person name="Copeland A."/>
            <person name="Glavina Del Rio T."/>
            <person name="Nolan M."/>
            <person name="Chen F."/>
            <person name="Lucas S."/>
            <person name="Tice H."/>
            <person name="Cheng J.F."/>
            <person name="Bruce D."/>
            <person name="Goodwin L."/>
            <person name="Pitluck S."/>
            <person name="Anderson I."/>
            <person name="Pati A."/>
            <person name="Ivanova N."/>
            <person name="Mavromatis K."/>
            <person name="Chen A."/>
            <person name="Palaniappan K."/>
            <person name="D'haeseleer P."/>
            <person name="Goker M."/>
            <person name="Bristow J."/>
            <person name="Eisen J.A."/>
            <person name="Markowitz V."/>
            <person name="Hugenholtz P."/>
            <person name="Kyrpides N.C."/>
            <person name="Klenk H.P."/>
            <person name="Chain P."/>
        </authorList>
    </citation>
    <scope>NUCLEOTIDE SEQUENCE [LARGE SCALE GENOMIC DNA]</scope>
    <source>
        <strain evidence="4">ATCC 700274 / DSM 11551 / JCM 10706 / KCTC 4070 / PR3</strain>
        <plasmid evidence="4">pHBOR03</plasmid>
    </source>
</reference>
<dbReference type="GeneID" id="9989504"/>
<dbReference type="EMBL" id="CP001693">
    <property type="protein sequence ID" value="ADQ69208.1"/>
    <property type="molecule type" value="Genomic_DNA"/>
</dbReference>
<dbReference type="KEGG" id="hbo:Hbor_38940"/>
<feature type="region of interest" description="Disordered" evidence="1">
    <location>
        <begin position="1"/>
        <end position="42"/>
    </location>
</feature>
<keyword evidence="4" id="KW-1185">Reference proteome</keyword>
<gene>
    <name evidence="2" type="ordered locus">Hbor_38940</name>
    <name evidence="3" type="ORF">C499_00655</name>
</gene>
<dbReference type="EMBL" id="AOHT01000004">
    <property type="protein sequence ID" value="ELY31511.1"/>
    <property type="molecule type" value="Genomic_DNA"/>
</dbReference>
<evidence type="ECO:0000313" key="2">
    <source>
        <dbReference type="EMBL" id="ADQ69208.1"/>
    </source>
</evidence>
<proteinExistence type="predicted"/>
<dbReference type="GO" id="GO:0051213">
    <property type="term" value="F:dioxygenase activity"/>
    <property type="evidence" value="ECO:0007669"/>
    <property type="project" value="UniProtKB-KW"/>
</dbReference>
<evidence type="ECO:0000313" key="5">
    <source>
        <dbReference type="Proteomes" id="UP000011585"/>
    </source>
</evidence>
<protein>
    <submittedName>
        <fullName evidence="2">Ferredoxin subunit of nitrite reductase and ring-hydroxylating dioxygenase</fullName>
    </submittedName>
</protein>
<feature type="compositionally biased region" description="Basic and acidic residues" evidence="1">
    <location>
        <begin position="1"/>
        <end position="11"/>
    </location>
</feature>
<evidence type="ECO:0000313" key="3">
    <source>
        <dbReference type="EMBL" id="ELY31511.1"/>
    </source>
</evidence>
<dbReference type="Proteomes" id="UP000006663">
    <property type="component" value="Plasmid pHBOR03"/>
</dbReference>
<dbReference type="AlphaFoldDB" id="E4NVY8"/>
<keyword evidence="2" id="KW-0223">Dioxygenase</keyword>
<reference evidence="3 5" key="3">
    <citation type="journal article" date="2014" name="PLoS Genet.">
        <title>Phylogenetically driven sequencing of extremely halophilic archaea reveals strategies for static and dynamic osmo-response.</title>
        <authorList>
            <person name="Becker E.A."/>
            <person name="Seitzer P.M."/>
            <person name="Tritt A."/>
            <person name="Larsen D."/>
            <person name="Krusor M."/>
            <person name="Yao A.I."/>
            <person name="Wu D."/>
            <person name="Madern D."/>
            <person name="Eisen J.A."/>
            <person name="Darling A.E."/>
            <person name="Facciotti M.T."/>
        </authorList>
    </citation>
    <scope>NUCLEOTIDE SEQUENCE [LARGE SCALE GENOMIC DNA]</scope>
    <source>
        <strain evidence="3 5">DSM 11551</strain>
    </source>
</reference>
<evidence type="ECO:0000256" key="1">
    <source>
        <dbReference type="SAM" id="MobiDB-lite"/>
    </source>
</evidence>
<accession>E4NVY8</accession>
<dbReference type="RefSeq" id="WP_006053445.1">
    <property type="nucleotide sequence ID" value="NC_014736.1"/>
</dbReference>
<keyword evidence="2" id="KW-0614">Plasmid</keyword>
<organism evidence="2 4">
    <name type="scientific">Halogeometricum borinquense (strain ATCC 700274 / DSM 11551 / JCM 10706 / KCTC 4070 / PR3)</name>
    <dbReference type="NCBI Taxonomy" id="469382"/>
    <lineage>
        <taxon>Archaea</taxon>
        <taxon>Methanobacteriati</taxon>
        <taxon>Methanobacteriota</taxon>
        <taxon>Stenosarchaea group</taxon>
        <taxon>Halobacteria</taxon>
        <taxon>Halobacteriales</taxon>
        <taxon>Haloferacaceae</taxon>
        <taxon>Halogeometricum</taxon>
    </lineage>
</organism>
<keyword evidence="2" id="KW-0560">Oxidoreductase</keyword>
<name>E4NVY8_HALBP</name>
<dbReference type="Proteomes" id="UP000011585">
    <property type="component" value="Unassembled WGS sequence"/>
</dbReference>
<dbReference type="HOGENOM" id="CLU_1954588_0_0_2"/>
<reference evidence="2" key="2">
    <citation type="submission" date="2009-08" db="EMBL/GenBank/DDBJ databases">
        <title>The complete plasmid3 of Halogeometricum borinquense DSM 11551.</title>
        <authorList>
            <consortium name="US DOE Joint Genome Institute (JGI-PGF)"/>
            <person name="Lucas S."/>
            <person name="Copeland A."/>
            <person name="Lapidus A."/>
            <person name="Glavina del Rio T."/>
            <person name="Dalin E."/>
            <person name="Tice H."/>
            <person name="Bruce D."/>
            <person name="Goodwin L."/>
            <person name="Pitluck S."/>
            <person name="Kyrpides N."/>
            <person name="Mavromatis K."/>
            <person name="Mikhailova N."/>
            <person name="Anderson I."/>
            <person name="Brettin T."/>
            <person name="Detter J.C."/>
            <person name="Han C."/>
            <person name="Larimer F."/>
            <person name="Land M."/>
            <person name="Hauser L."/>
            <person name="Markowitz V."/>
            <person name="Cheng J.-F."/>
            <person name="Hugenholtz P."/>
            <person name="Woyke T."/>
            <person name="Wu D."/>
            <person name="Tindal B."/>
            <person name="Klenk H.-P."/>
            <person name="Eisen J.A."/>
        </authorList>
    </citation>
    <scope>NUCLEOTIDE SEQUENCE</scope>
    <source>
        <strain evidence="2">PR 3</strain>
        <plasmid evidence="2">pHBOR03</plasmid>
    </source>
</reference>
<evidence type="ECO:0000313" key="4">
    <source>
        <dbReference type="Proteomes" id="UP000006663"/>
    </source>
</evidence>
<feature type="region of interest" description="Disordered" evidence="1">
    <location>
        <begin position="97"/>
        <end position="128"/>
    </location>
</feature>
<geneLocation type="plasmid" evidence="2 4">
    <name>pHBOR03</name>
</geneLocation>